<dbReference type="EMBL" id="JBHRXI010000049">
    <property type="protein sequence ID" value="MFC3616602.1"/>
    <property type="molecule type" value="Genomic_DNA"/>
</dbReference>
<dbReference type="InterPro" id="IPR029063">
    <property type="entry name" value="SAM-dependent_MTases_sf"/>
</dbReference>
<dbReference type="Proteomes" id="UP001595629">
    <property type="component" value="Unassembled WGS sequence"/>
</dbReference>
<dbReference type="GO" id="GO:0032259">
    <property type="term" value="P:methylation"/>
    <property type="evidence" value="ECO:0007669"/>
    <property type="project" value="UniProtKB-KW"/>
</dbReference>
<evidence type="ECO:0000259" key="1">
    <source>
        <dbReference type="Pfam" id="PF05050"/>
    </source>
</evidence>
<keyword evidence="2" id="KW-0808">Transferase</keyword>
<name>A0ABV7TLU1_9RHOB</name>
<dbReference type="Pfam" id="PF05050">
    <property type="entry name" value="Methyltransf_21"/>
    <property type="match status" value="1"/>
</dbReference>
<keyword evidence="3" id="KW-1185">Reference proteome</keyword>
<gene>
    <name evidence="2" type="ORF">ACFORG_22905</name>
</gene>
<reference evidence="3" key="1">
    <citation type="journal article" date="2019" name="Int. J. Syst. Evol. Microbiol.">
        <title>The Global Catalogue of Microorganisms (GCM) 10K type strain sequencing project: providing services to taxonomists for standard genome sequencing and annotation.</title>
        <authorList>
            <consortium name="The Broad Institute Genomics Platform"/>
            <consortium name="The Broad Institute Genome Sequencing Center for Infectious Disease"/>
            <person name="Wu L."/>
            <person name="Ma J."/>
        </authorList>
    </citation>
    <scope>NUCLEOTIDE SEQUENCE [LARGE SCALE GENOMIC DNA]</scope>
    <source>
        <strain evidence="3">KCTC 42911</strain>
    </source>
</reference>
<accession>A0ABV7TLU1</accession>
<dbReference type="InterPro" id="IPR006342">
    <property type="entry name" value="FkbM_mtfrase"/>
</dbReference>
<sequence length="222" mass="25244">MASLKRWLDQLRHPWKAEALKAYTQFRKDKAIDRLFDFSDLPPDATVLDFGGFRGEWTDRILAACPDCTVHVFEPHPDFARQIAEKFAGNSRVHVHDAALAHEDGVLRLSDAGDASSAVAAHEHSFEARTISASRFFAEAGLTKVGLAKMNIEGGEYELLPALIEAGLIDRIDRLQIQFHLFSPDLKAQRDEIRSHLELTHRCDWNYPFVWEEWRLKPSSGH</sequence>
<evidence type="ECO:0000313" key="2">
    <source>
        <dbReference type="EMBL" id="MFC3616602.1"/>
    </source>
</evidence>
<proteinExistence type="predicted"/>
<feature type="domain" description="Methyltransferase FkbM" evidence="1">
    <location>
        <begin position="68"/>
        <end position="201"/>
    </location>
</feature>
<evidence type="ECO:0000313" key="3">
    <source>
        <dbReference type="Proteomes" id="UP001595629"/>
    </source>
</evidence>
<dbReference type="RefSeq" id="WP_386737914.1">
    <property type="nucleotide sequence ID" value="NZ_JBHRXI010000049.1"/>
</dbReference>
<comment type="caution">
    <text evidence="2">The sequence shown here is derived from an EMBL/GenBank/DDBJ whole genome shotgun (WGS) entry which is preliminary data.</text>
</comment>
<organism evidence="2 3">
    <name type="scientific">Lutimaribacter marinistellae</name>
    <dbReference type="NCBI Taxonomy" id="1820329"/>
    <lineage>
        <taxon>Bacteria</taxon>
        <taxon>Pseudomonadati</taxon>
        <taxon>Pseudomonadota</taxon>
        <taxon>Alphaproteobacteria</taxon>
        <taxon>Rhodobacterales</taxon>
        <taxon>Roseobacteraceae</taxon>
        <taxon>Lutimaribacter</taxon>
    </lineage>
</organism>
<keyword evidence="2" id="KW-0489">Methyltransferase</keyword>
<protein>
    <submittedName>
        <fullName evidence="2">FkbM family methyltransferase</fullName>
    </submittedName>
</protein>
<dbReference type="SUPFAM" id="SSF53335">
    <property type="entry name" value="S-adenosyl-L-methionine-dependent methyltransferases"/>
    <property type="match status" value="1"/>
</dbReference>
<dbReference type="NCBIfam" id="TIGR01444">
    <property type="entry name" value="fkbM_fam"/>
    <property type="match status" value="1"/>
</dbReference>
<dbReference type="GO" id="GO:0008168">
    <property type="term" value="F:methyltransferase activity"/>
    <property type="evidence" value="ECO:0007669"/>
    <property type="project" value="UniProtKB-KW"/>
</dbReference>
<dbReference type="Gene3D" id="3.40.50.150">
    <property type="entry name" value="Vaccinia Virus protein VP39"/>
    <property type="match status" value="1"/>
</dbReference>